<dbReference type="InterPro" id="IPR022655">
    <property type="entry name" value="DUF1553"/>
</dbReference>
<evidence type="ECO:0008006" key="5">
    <source>
        <dbReference type="Google" id="ProtNLM"/>
    </source>
</evidence>
<reference evidence="3 4" key="1">
    <citation type="submission" date="2019-02" db="EMBL/GenBank/DDBJ databases">
        <title>Deep-cultivation of Planctomycetes and their phenomic and genomic characterization uncovers novel biology.</title>
        <authorList>
            <person name="Wiegand S."/>
            <person name="Jogler M."/>
            <person name="Boedeker C."/>
            <person name="Pinto D."/>
            <person name="Vollmers J."/>
            <person name="Rivas-Marin E."/>
            <person name="Kohn T."/>
            <person name="Peeters S.H."/>
            <person name="Heuer A."/>
            <person name="Rast P."/>
            <person name="Oberbeckmann S."/>
            <person name="Bunk B."/>
            <person name="Jeske O."/>
            <person name="Meyerdierks A."/>
            <person name="Storesund J.E."/>
            <person name="Kallscheuer N."/>
            <person name="Luecker S."/>
            <person name="Lage O.M."/>
            <person name="Pohl T."/>
            <person name="Merkel B.J."/>
            <person name="Hornburger P."/>
            <person name="Mueller R.-W."/>
            <person name="Bruemmer F."/>
            <person name="Labrenz M."/>
            <person name="Spormann A.M."/>
            <person name="Op den Camp H."/>
            <person name="Overmann J."/>
            <person name="Amann R."/>
            <person name="Jetten M.S.M."/>
            <person name="Mascher T."/>
            <person name="Medema M.H."/>
            <person name="Devos D.P."/>
            <person name="Kaster A.-K."/>
            <person name="Ovreas L."/>
            <person name="Rohde M."/>
            <person name="Galperin M.Y."/>
            <person name="Jogler C."/>
        </authorList>
    </citation>
    <scope>NUCLEOTIDE SEQUENCE [LARGE SCALE GENOMIC DNA]</scope>
    <source>
        <strain evidence="3 4">HG66A1</strain>
    </source>
</reference>
<evidence type="ECO:0000313" key="4">
    <source>
        <dbReference type="Proteomes" id="UP000320421"/>
    </source>
</evidence>
<gene>
    <name evidence="3" type="ORF">HG66A1_16020</name>
</gene>
<feature type="domain" description="DUF1553" evidence="2">
    <location>
        <begin position="501"/>
        <end position="732"/>
    </location>
</feature>
<dbReference type="InterPro" id="IPR011444">
    <property type="entry name" value="DUF1549"/>
</dbReference>
<evidence type="ECO:0000259" key="1">
    <source>
        <dbReference type="Pfam" id="PF07583"/>
    </source>
</evidence>
<evidence type="ECO:0000313" key="3">
    <source>
        <dbReference type="EMBL" id="QDT19834.1"/>
    </source>
</evidence>
<dbReference type="Pfam" id="PF07583">
    <property type="entry name" value="PSCyt2"/>
    <property type="match status" value="1"/>
</dbReference>
<dbReference type="AlphaFoldDB" id="A0A517PKC5"/>
<protein>
    <recommendedName>
        <fullName evidence="5">S-layer protein</fullName>
    </recommendedName>
</protein>
<name>A0A517PKC5_9PLAN</name>
<dbReference type="RefSeq" id="WP_145181766.1">
    <property type="nucleotide sequence ID" value="NZ_CP036266.1"/>
</dbReference>
<keyword evidence="4" id="KW-1185">Reference proteome</keyword>
<feature type="domain" description="DUF1549" evidence="1">
    <location>
        <begin position="262"/>
        <end position="448"/>
    </location>
</feature>
<dbReference type="EMBL" id="CP036266">
    <property type="protein sequence ID" value="QDT19834.1"/>
    <property type="molecule type" value="Genomic_DNA"/>
</dbReference>
<dbReference type="OrthoDB" id="287096at2"/>
<proteinExistence type="predicted"/>
<sequence length="759" mass="85504">MFRLLYEQNSITRNYQLIWMIVCLLVSGQGMLDAADKTPALAADSAKRKVYFTTDVVPLLTRLNCNSGGCHGKSTGQNGFKISLLGFDPAMDYSAIARESRGRRIFPGDPDRSLLLLKATGLVPHGGGRLLEADSADYALLYDWIEQGTAGPHPDDPEINKIELSPGNRVFQQRSSLKLQVTAHFSDGTQRDVTHQSIYESNYPEIGKVDQEGLITTQSRGGVFAVMARFGEKITVFQGVVPYHSKGQQKLTGYPSEEQLSKIDQRLVAQWKKLGIQPSKPVDDATFIRRVTLDICGTLPTVDEVRLYLADSRPDKRERLIDRLLERPEYASYFALKWADILQNRGSGYGTRNQRAGTMLFSAWIRDSIAANKPYDRFVTELLTATGRQAQNPPAIWYRSVRSTPDYVESVAQAFLGVRVQCAQCHHHPAERWSEDDYYSFAAIFSRVGRKGGFADAEVPTNEVIYLKDEGEVHNPRSGKLMQPRPLGGPDFKVSRFDDPRRKLAKWMTSPENPFFARTMVNRMWGHFFGRGIIHPIDDARSTNPPTNSVLLDELAYDFAANGYDVKQLIREITNSYAYRLSANPNKTNAEDSQCFARYYPKRLSAEVLLDGISQVLDVPTVFPGGPGVFPEGMRAVNLPDENVRFNFLDVFGRPARTSACECERTVDPALSQALELVNSKEIQRKLTDKNGYIELLASNQKTHSDNVREIFVRTLSRPPRTSEVETAVKYLNSEKNRHEAYRSLVWALLATNEFMMNH</sequence>
<accession>A0A517PKC5</accession>
<dbReference type="Pfam" id="PF07587">
    <property type="entry name" value="PSD1"/>
    <property type="match status" value="1"/>
</dbReference>
<dbReference type="Gene3D" id="2.60.40.1080">
    <property type="match status" value="1"/>
</dbReference>
<dbReference type="PANTHER" id="PTHR35889:SF3">
    <property type="entry name" value="F-BOX DOMAIN-CONTAINING PROTEIN"/>
    <property type="match status" value="1"/>
</dbReference>
<evidence type="ECO:0000259" key="2">
    <source>
        <dbReference type="Pfam" id="PF07587"/>
    </source>
</evidence>
<organism evidence="3 4">
    <name type="scientific">Gimesia chilikensis</name>
    <dbReference type="NCBI Taxonomy" id="2605989"/>
    <lineage>
        <taxon>Bacteria</taxon>
        <taxon>Pseudomonadati</taxon>
        <taxon>Planctomycetota</taxon>
        <taxon>Planctomycetia</taxon>
        <taxon>Planctomycetales</taxon>
        <taxon>Planctomycetaceae</taxon>
        <taxon>Gimesia</taxon>
    </lineage>
</organism>
<dbReference type="Proteomes" id="UP000320421">
    <property type="component" value="Chromosome"/>
</dbReference>
<dbReference type="PANTHER" id="PTHR35889">
    <property type="entry name" value="CYCLOINULO-OLIGOSACCHARIDE FRUCTANOTRANSFERASE-RELATED"/>
    <property type="match status" value="1"/>
</dbReference>